<gene>
    <name evidence="1" type="ORF">LOK82_13585</name>
</gene>
<proteinExistence type="predicted"/>
<accession>A0AAW6HYE0</accession>
<comment type="caution">
    <text evidence="1">The sequence shown here is derived from an EMBL/GenBank/DDBJ whole genome shotgun (WGS) entry which is preliminary data.</text>
</comment>
<organism evidence="1 2">
    <name type="scientific">Xylella fastidiosa subsp. multiplex</name>
    <dbReference type="NCBI Taxonomy" id="644357"/>
    <lineage>
        <taxon>Bacteria</taxon>
        <taxon>Pseudomonadati</taxon>
        <taxon>Pseudomonadota</taxon>
        <taxon>Gammaproteobacteria</taxon>
        <taxon>Lysobacterales</taxon>
        <taxon>Lysobacteraceae</taxon>
        <taxon>Xylella</taxon>
    </lineage>
</organism>
<sequence length="64" mass="7314">MTKRGLNRDDFKVDPRVLRRSMLDNGCKELPIYSKHAVAIETLPPLHKERFEKRAPTVVSPAAI</sequence>
<protein>
    <submittedName>
        <fullName evidence="1">Uncharacterized protein</fullName>
    </submittedName>
</protein>
<dbReference type="AlphaFoldDB" id="A0AAW6HYE0"/>
<dbReference type="EMBL" id="JAJKGN010000003">
    <property type="protein sequence ID" value="MDC6409581.1"/>
    <property type="molecule type" value="Genomic_DNA"/>
</dbReference>
<dbReference type="Proteomes" id="UP001220702">
    <property type="component" value="Unassembled WGS sequence"/>
</dbReference>
<reference evidence="1" key="1">
    <citation type="submission" date="2021-11" db="EMBL/GenBank/DDBJ databases">
        <authorList>
            <person name="Denance N."/>
            <person name="Briand M."/>
            <person name="Dupas E."/>
            <person name="Durand K."/>
            <person name="Legendre B."/>
            <person name="Cunty A."/>
            <person name="Donnadieu C."/>
            <person name="Lopez Roques C."/>
            <person name="Cesbron S."/>
            <person name="Jacques M.A."/>
        </authorList>
    </citation>
    <scope>NUCLEOTIDE SEQUENCE</scope>
    <source>
        <strain evidence="1">CFBP8070</strain>
    </source>
</reference>
<reference evidence="1" key="2">
    <citation type="journal article" date="2023" name="Commun. Biol.">
        <title>Suspicions of two bridgehead invasions of Xylella fastidiosa subsp. multiplex in France.</title>
        <authorList>
            <person name="Dupas E."/>
            <person name="Durand K."/>
            <person name="Rieux A."/>
            <person name="Briand M."/>
            <person name="Pruvost O."/>
            <person name="Cunty A."/>
            <person name="Denance N."/>
            <person name="Donnadieu C."/>
            <person name="Legendre B."/>
            <person name="Lopez-Roques C."/>
            <person name="Cesbron S."/>
            <person name="Ravigne V."/>
            <person name="Jacques M.A."/>
        </authorList>
    </citation>
    <scope>NUCLEOTIDE SEQUENCE</scope>
    <source>
        <strain evidence="1">CFBP8070</strain>
    </source>
</reference>
<evidence type="ECO:0000313" key="1">
    <source>
        <dbReference type="EMBL" id="MDC6409581.1"/>
    </source>
</evidence>
<evidence type="ECO:0000313" key="2">
    <source>
        <dbReference type="Proteomes" id="UP001220702"/>
    </source>
</evidence>
<name>A0AAW6HYE0_XYLFS</name>